<feature type="compositionally biased region" description="Low complexity" evidence="1">
    <location>
        <begin position="111"/>
        <end position="134"/>
    </location>
</feature>
<reference evidence="2" key="1">
    <citation type="submission" date="2020-02" db="EMBL/GenBank/DDBJ databases">
        <authorList>
            <person name="Meier V. D."/>
        </authorList>
    </citation>
    <scope>NUCLEOTIDE SEQUENCE</scope>
    <source>
        <strain evidence="2">AVDCRST_MAG54</strain>
    </source>
</reference>
<name>A0A6J4HPV4_9PSEU</name>
<gene>
    <name evidence="2" type="ORF">AVDCRST_MAG54-991</name>
</gene>
<proteinExistence type="predicted"/>
<sequence>WSPCRAPGASTIAIARLPRPTRPHPPLVKADWQTSHWRKSPVSQSPTKTCRGPTGTVPRVWSRSPPGVTVTPASRSAATPAPSRPTSTPASAPPSAPASRPTSIPGGGTDGSAAAAAASIAASARTSASAAAARIGRRRPSRAVRSSSATPTPRTARR</sequence>
<evidence type="ECO:0000313" key="2">
    <source>
        <dbReference type="EMBL" id="CAA9230378.1"/>
    </source>
</evidence>
<protein>
    <submittedName>
        <fullName evidence="2">Uncharacterized protein</fullName>
    </submittedName>
</protein>
<dbReference type="EMBL" id="CADCTH010000133">
    <property type="protein sequence ID" value="CAA9230378.1"/>
    <property type="molecule type" value="Genomic_DNA"/>
</dbReference>
<feature type="compositionally biased region" description="Low complexity" evidence="1">
    <location>
        <begin position="71"/>
        <end position="90"/>
    </location>
</feature>
<dbReference type="AlphaFoldDB" id="A0A6J4HPV4"/>
<feature type="non-terminal residue" evidence="2">
    <location>
        <position position="158"/>
    </location>
</feature>
<evidence type="ECO:0000256" key="1">
    <source>
        <dbReference type="SAM" id="MobiDB-lite"/>
    </source>
</evidence>
<feature type="region of interest" description="Disordered" evidence="1">
    <location>
        <begin position="1"/>
        <end position="158"/>
    </location>
</feature>
<organism evidence="2">
    <name type="scientific">uncultured Actinomycetospora sp</name>
    <dbReference type="NCBI Taxonomy" id="1135996"/>
    <lineage>
        <taxon>Bacteria</taxon>
        <taxon>Bacillati</taxon>
        <taxon>Actinomycetota</taxon>
        <taxon>Actinomycetes</taxon>
        <taxon>Pseudonocardiales</taxon>
        <taxon>Pseudonocardiaceae</taxon>
        <taxon>Actinomycetospora</taxon>
        <taxon>environmental samples</taxon>
    </lineage>
</organism>
<feature type="non-terminal residue" evidence="2">
    <location>
        <position position="1"/>
    </location>
</feature>
<accession>A0A6J4HPV4</accession>